<proteinExistence type="predicted"/>
<organism evidence="1 2">
    <name type="scientific">Nepenthes gracilis</name>
    <name type="common">Slender pitcher plant</name>
    <dbReference type="NCBI Taxonomy" id="150966"/>
    <lineage>
        <taxon>Eukaryota</taxon>
        <taxon>Viridiplantae</taxon>
        <taxon>Streptophyta</taxon>
        <taxon>Embryophyta</taxon>
        <taxon>Tracheophyta</taxon>
        <taxon>Spermatophyta</taxon>
        <taxon>Magnoliopsida</taxon>
        <taxon>eudicotyledons</taxon>
        <taxon>Gunneridae</taxon>
        <taxon>Pentapetalae</taxon>
        <taxon>Caryophyllales</taxon>
        <taxon>Nepenthaceae</taxon>
        <taxon>Nepenthes</taxon>
    </lineage>
</organism>
<dbReference type="AlphaFoldDB" id="A0AAD3XZB4"/>
<dbReference type="Proteomes" id="UP001279734">
    <property type="component" value="Unassembled WGS sequence"/>
</dbReference>
<reference evidence="1" key="1">
    <citation type="submission" date="2023-05" db="EMBL/GenBank/DDBJ databases">
        <title>Nepenthes gracilis genome sequencing.</title>
        <authorList>
            <person name="Fukushima K."/>
        </authorList>
    </citation>
    <scope>NUCLEOTIDE SEQUENCE</scope>
    <source>
        <strain evidence="1">SING2019-196</strain>
    </source>
</reference>
<evidence type="ECO:0000313" key="2">
    <source>
        <dbReference type="Proteomes" id="UP001279734"/>
    </source>
</evidence>
<sequence length="113" mass="12613">MIAFNNDEKEFPFRFSPSHLSSPLDCHQLSTEFGNHAVVGTASLHSLSRFGALLTALLAVMLSGRYGLAPSHLSYRKNAIDLSPPINCLLLRWHHRRQTGARNPFDVPTVNFL</sequence>
<accession>A0AAD3XZB4</accession>
<gene>
    <name evidence="1" type="ORF">Nepgr_025210</name>
</gene>
<dbReference type="EMBL" id="BSYO01000026">
    <property type="protein sequence ID" value="GMH23367.1"/>
    <property type="molecule type" value="Genomic_DNA"/>
</dbReference>
<comment type="caution">
    <text evidence="1">The sequence shown here is derived from an EMBL/GenBank/DDBJ whole genome shotgun (WGS) entry which is preliminary data.</text>
</comment>
<keyword evidence="2" id="KW-1185">Reference proteome</keyword>
<name>A0AAD3XZB4_NEPGR</name>
<protein>
    <submittedName>
        <fullName evidence="1">Uncharacterized protein</fullName>
    </submittedName>
</protein>
<evidence type="ECO:0000313" key="1">
    <source>
        <dbReference type="EMBL" id="GMH23367.1"/>
    </source>
</evidence>